<sequence length="35" mass="3941">MQLLLSRVEDRGDGTDPSADDFLNHNPIKSFHIDS</sequence>
<evidence type="ECO:0000256" key="1">
    <source>
        <dbReference type="SAM" id="MobiDB-lite"/>
    </source>
</evidence>
<accession>A0A3D9KWL0</accession>
<protein>
    <submittedName>
        <fullName evidence="2">Uncharacterized protein</fullName>
    </submittedName>
</protein>
<organism evidence="2 3">
    <name type="scientific">Marinoscillum furvescens DSM 4134</name>
    <dbReference type="NCBI Taxonomy" id="1122208"/>
    <lineage>
        <taxon>Bacteria</taxon>
        <taxon>Pseudomonadati</taxon>
        <taxon>Bacteroidota</taxon>
        <taxon>Cytophagia</taxon>
        <taxon>Cytophagales</taxon>
        <taxon>Reichenbachiellaceae</taxon>
        <taxon>Marinoscillum</taxon>
    </lineage>
</organism>
<dbReference type="EMBL" id="QREG01000050">
    <property type="protein sequence ID" value="RED91274.1"/>
    <property type="molecule type" value="Genomic_DNA"/>
</dbReference>
<name>A0A3D9KWL0_MARFU</name>
<feature type="region of interest" description="Disordered" evidence="1">
    <location>
        <begin position="1"/>
        <end position="26"/>
    </location>
</feature>
<evidence type="ECO:0000313" key="2">
    <source>
        <dbReference type="EMBL" id="RED91274.1"/>
    </source>
</evidence>
<dbReference type="AlphaFoldDB" id="A0A3D9KWL0"/>
<proteinExistence type="predicted"/>
<dbReference type="Proteomes" id="UP000256779">
    <property type="component" value="Unassembled WGS sequence"/>
</dbReference>
<evidence type="ECO:0000313" key="3">
    <source>
        <dbReference type="Proteomes" id="UP000256779"/>
    </source>
</evidence>
<reference evidence="2 3" key="1">
    <citation type="submission" date="2018-07" db="EMBL/GenBank/DDBJ databases">
        <title>Genomic Encyclopedia of Type Strains, Phase IV (KMG-IV): sequencing the most valuable type-strain genomes for metagenomic binning, comparative biology and taxonomic classification.</title>
        <authorList>
            <person name="Goeker M."/>
        </authorList>
    </citation>
    <scope>NUCLEOTIDE SEQUENCE [LARGE SCALE GENOMIC DNA]</scope>
    <source>
        <strain evidence="2 3">DSM 4134</strain>
    </source>
</reference>
<comment type="caution">
    <text evidence="2">The sequence shown here is derived from an EMBL/GenBank/DDBJ whole genome shotgun (WGS) entry which is preliminary data.</text>
</comment>
<keyword evidence="3" id="KW-1185">Reference proteome</keyword>
<gene>
    <name evidence="2" type="ORF">C7460_1502</name>
</gene>